<keyword evidence="3" id="KW-1185">Reference proteome</keyword>
<organism evidence="2 3">
    <name type="scientific">Renibacterium salmoninarum (strain ATCC 33209 / DSM 20767 / JCM 11484 / NBRC 15589 / NCIMB 2235)</name>
    <dbReference type="NCBI Taxonomy" id="288705"/>
    <lineage>
        <taxon>Bacteria</taxon>
        <taxon>Bacillati</taxon>
        <taxon>Actinomycetota</taxon>
        <taxon>Actinomycetes</taxon>
        <taxon>Micrococcales</taxon>
        <taxon>Micrococcaceae</taxon>
        <taxon>Renibacterium</taxon>
    </lineage>
</organism>
<dbReference type="InterPro" id="IPR016039">
    <property type="entry name" value="Thiolase-like"/>
</dbReference>
<evidence type="ECO:0000313" key="2">
    <source>
        <dbReference type="EMBL" id="ABY24815.1"/>
    </source>
</evidence>
<evidence type="ECO:0000313" key="3">
    <source>
        <dbReference type="Proteomes" id="UP000002007"/>
    </source>
</evidence>
<dbReference type="InterPro" id="IPR014031">
    <property type="entry name" value="Ketoacyl_synth_C"/>
</dbReference>
<sequence>MIAIKDSIGQEVAVTSTKSMTGHLLGASGALKCDRLSEVHG</sequence>
<accession>A9WUE4</accession>
<dbReference type="Proteomes" id="UP000002007">
    <property type="component" value="Chromosome"/>
</dbReference>
<dbReference type="SUPFAM" id="SSF53901">
    <property type="entry name" value="Thiolase-like"/>
    <property type="match status" value="1"/>
</dbReference>
<reference evidence="3" key="1">
    <citation type="journal article" date="2008" name="J. Bacteriol.">
        <title>Genome sequence of the fish pathogen Renibacterium salmoninarum suggests reductive evolution away from an environmental Arthrobacter ancestor.</title>
        <authorList>
            <person name="Wiens G.D."/>
            <person name="Rockey D.D."/>
            <person name="Wu Z."/>
            <person name="Chang J."/>
            <person name="Levy R."/>
            <person name="Crane S."/>
            <person name="Chen D.S."/>
            <person name="Capri G.R."/>
            <person name="Burnett J.R."/>
            <person name="Sudheesh P.S."/>
            <person name="Schipma M.J."/>
            <person name="Burd H."/>
            <person name="Bhattacharyya A."/>
            <person name="Rhodes L.D."/>
            <person name="Kaul R."/>
            <person name="Strom M.S."/>
        </authorList>
    </citation>
    <scope>NUCLEOTIDE SEQUENCE [LARGE SCALE GENOMIC DNA]</scope>
    <source>
        <strain evidence="3">ATCC 33209 / DSM 20767 / JCM 11484 / NBRC 15589 / NCIMB 2235</strain>
    </source>
</reference>
<dbReference type="RefSeq" id="WP_012246459.1">
    <property type="nucleotide sequence ID" value="NC_010168.1"/>
</dbReference>
<dbReference type="Gene3D" id="3.40.47.10">
    <property type="match status" value="1"/>
</dbReference>
<dbReference type="GO" id="GO:0004315">
    <property type="term" value="F:3-oxoacyl-[acyl-carrier-protein] synthase activity"/>
    <property type="evidence" value="ECO:0007669"/>
    <property type="project" value="UniProtKB-EC"/>
</dbReference>
<dbReference type="Pfam" id="PF02801">
    <property type="entry name" value="Ketoacyl-synt_C"/>
    <property type="match status" value="1"/>
</dbReference>
<gene>
    <name evidence="2" type="ordered locus">RSal33209_3094</name>
</gene>
<dbReference type="AlphaFoldDB" id="A9WUE4"/>
<dbReference type="STRING" id="288705.RSal33209_3094"/>
<evidence type="ECO:0000259" key="1">
    <source>
        <dbReference type="Pfam" id="PF02801"/>
    </source>
</evidence>
<keyword evidence="2" id="KW-0012">Acyltransferase</keyword>
<protein>
    <submittedName>
        <fullName evidence="2">3-oxoacyl-[acyl-carrier-protein] synthase</fullName>
        <ecNumber evidence="2">2.3.1.41</ecNumber>
    </submittedName>
</protein>
<dbReference type="EMBL" id="CP000910">
    <property type="protein sequence ID" value="ABY24815.1"/>
    <property type="molecule type" value="Genomic_DNA"/>
</dbReference>
<name>A9WUE4_RENSM</name>
<dbReference type="EC" id="2.3.1.41" evidence="2"/>
<dbReference type="HOGENOM" id="CLU_3275642_0_0_11"/>
<feature type="domain" description="Beta-ketoacyl synthase C-terminal" evidence="1">
    <location>
        <begin position="7"/>
        <end position="32"/>
    </location>
</feature>
<dbReference type="KEGG" id="rsa:RSal33209_3094"/>
<keyword evidence="2" id="KW-0808">Transferase</keyword>
<proteinExistence type="predicted"/>